<dbReference type="Proteomes" id="UP000225889">
    <property type="component" value="Unassembled WGS sequence"/>
</dbReference>
<dbReference type="SMART" id="SM00283">
    <property type="entry name" value="MA"/>
    <property type="match status" value="1"/>
</dbReference>
<feature type="compositionally biased region" description="Acidic residues" evidence="4">
    <location>
        <begin position="106"/>
        <end position="162"/>
    </location>
</feature>
<comment type="similarity">
    <text evidence="2">Belongs to the methyl-accepting chemotaxis (MCP) protein family.</text>
</comment>
<feature type="domain" description="HAMP" evidence="7">
    <location>
        <begin position="428"/>
        <end position="486"/>
    </location>
</feature>
<evidence type="ECO:0000259" key="6">
    <source>
        <dbReference type="PROSITE" id="PS50111"/>
    </source>
</evidence>
<protein>
    <recommendedName>
        <fullName evidence="10">Methyl-accepting chemotaxis protein</fullName>
    </recommendedName>
</protein>
<evidence type="ECO:0000256" key="1">
    <source>
        <dbReference type="ARBA" id="ARBA00023224"/>
    </source>
</evidence>
<evidence type="ECO:0000256" key="4">
    <source>
        <dbReference type="SAM" id="MobiDB-lite"/>
    </source>
</evidence>
<name>A0A2G3DT20_9FIRM</name>
<evidence type="ECO:0000256" key="3">
    <source>
        <dbReference type="PROSITE-ProRule" id="PRU00284"/>
    </source>
</evidence>
<dbReference type="Gene3D" id="6.10.340.10">
    <property type="match status" value="1"/>
</dbReference>
<dbReference type="Gene3D" id="1.10.287.950">
    <property type="entry name" value="Methyl-accepting chemotaxis protein"/>
    <property type="match status" value="1"/>
</dbReference>
<feature type="domain" description="Methyl-accepting transducer" evidence="6">
    <location>
        <begin position="505"/>
        <end position="763"/>
    </location>
</feature>
<feature type="transmembrane region" description="Helical" evidence="5">
    <location>
        <begin position="12"/>
        <end position="37"/>
    </location>
</feature>
<dbReference type="InterPro" id="IPR004089">
    <property type="entry name" value="MCPsignal_dom"/>
</dbReference>
<dbReference type="PROSITE" id="PS50885">
    <property type="entry name" value="HAMP"/>
    <property type="match status" value="1"/>
</dbReference>
<dbReference type="CDD" id="cd06225">
    <property type="entry name" value="HAMP"/>
    <property type="match status" value="1"/>
</dbReference>
<accession>A0A2G3DT20</accession>
<dbReference type="Pfam" id="PF00672">
    <property type="entry name" value="HAMP"/>
    <property type="match status" value="1"/>
</dbReference>
<feature type="transmembrane region" description="Helical" evidence="5">
    <location>
        <begin position="407"/>
        <end position="431"/>
    </location>
</feature>
<dbReference type="PANTHER" id="PTHR32089:SF112">
    <property type="entry name" value="LYSOZYME-LIKE PROTEIN-RELATED"/>
    <property type="match status" value="1"/>
</dbReference>
<feature type="compositionally biased region" description="Acidic residues" evidence="4">
    <location>
        <begin position="170"/>
        <end position="201"/>
    </location>
</feature>
<dbReference type="RefSeq" id="WP_099392484.1">
    <property type="nucleotide sequence ID" value="NZ_PDYF01000031.1"/>
</dbReference>
<keyword evidence="5" id="KW-0812">Transmembrane</keyword>
<dbReference type="SMART" id="SM00304">
    <property type="entry name" value="HAMP"/>
    <property type="match status" value="1"/>
</dbReference>
<dbReference type="SUPFAM" id="SSF58104">
    <property type="entry name" value="Methyl-accepting chemotaxis protein (MCP) signaling domain"/>
    <property type="match status" value="1"/>
</dbReference>
<keyword evidence="1 3" id="KW-0807">Transducer</keyword>
<evidence type="ECO:0000313" key="8">
    <source>
        <dbReference type="EMBL" id="PHU34172.1"/>
    </source>
</evidence>
<reference evidence="8 9" key="2">
    <citation type="submission" date="2017-10" db="EMBL/GenBank/DDBJ databases">
        <authorList>
            <person name="Banno H."/>
            <person name="Chua N.-H."/>
        </authorList>
    </citation>
    <scope>NUCLEOTIDE SEQUENCE [LARGE SCALE GENOMIC DNA]</scope>
    <source>
        <strain evidence="8 9">JK626</strain>
    </source>
</reference>
<organism evidence="8 9">
    <name type="scientific">Pseudobutyrivibrio ruminis</name>
    <dbReference type="NCBI Taxonomy" id="46206"/>
    <lineage>
        <taxon>Bacteria</taxon>
        <taxon>Bacillati</taxon>
        <taxon>Bacillota</taxon>
        <taxon>Clostridia</taxon>
        <taxon>Lachnospirales</taxon>
        <taxon>Lachnospiraceae</taxon>
        <taxon>Pseudobutyrivibrio</taxon>
    </lineage>
</organism>
<dbReference type="AlphaFoldDB" id="A0A2G3DT20"/>
<comment type="caution">
    <text evidence="8">The sequence shown here is derived from an EMBL/GenBank/DDBJ whole genome shotgun (WGS) entry which is preliminary data.</text>
</comment>
<evidence type="ECO:0000313" key="9">
    <source>
        <dbReference type="Proteomes" id="UP000225889"/>
    </source>
</evidence>
<proteinExistence type="inferred from homology"/>
<dbReference type="EMBL" id="PDYF01000031">
    <property type="protein sequence ID" value="PHU34172.1"/>
    <property type="molecule type" value="Genomic_DNA"/>
</dbReference>
<evidence type="ECO:0000256" key="2">
    <source>
        <dbReference type="ARBA" id="ARBA00029447"/>
    </source>
</evidence>
<gene>
    <name evidence="8" type="ORF">CSX01_11430</name>
</gene>
<sequence>MAKNKVRKGPKITITAKILVMTVAILVASMLTTTLLITKTASNNLVESSKEKLEELAVLKGEILDTYVADQKQVIHTMAASQDLIELAQKYNEQFPIGGAAVAEAPAEEEQEPEAVAEEEEAAEVETAEEEPAVEEATEPEAEEAVEEENSEATEPEADEQEAPTRDLANEEPAEEEPVEEETAEEQPAEEVVEEPAEEPVEAVVDDEYAAAAKRWAGILAQNQADSGNLYENLFICIGSMGFADCLDNTTLHSCADEDFFKACIADGEYSGINVSPVSGRPCYVIAYAINDPDTGKPIGVINASIDLGVMSQIILDDFNYEVIGFNLDGVTVISNNQEIILNFNVAETGPEVWQGMIASKQGVIEFIDPVTGLLSYSGYVVTDNFVIEVSLHDEAFNAARAAIGNIGLVIMLIALVISVIVVFIVTFTIIKPLKDTNKAINDIIDSINSGNGDLTNRVRVRGNDETAQIGNSINEFVGVLQNVMGMLGNNSGRLSSISKNVGNSINHTNDEINDVSSTMQEMSASAEEIAASLQQVVDRINDITSKVNDVHVKANDQADSTEQILHKVEGLRQESMKQRDEADTEANVVIEQLQESMKTAKEVEKIADLTDEILNIAAQTNLLALNASIEAARAGEAGKGFAVVADEIRQLADNSKETASGIQEISNGVIASVDDLSKKANSLANAFMEANASGREGVEHMTGTYQDDIQTVASAMEEFAVDSNEINKGMAEIKSTIDNINRALEETVKGISNVSNATAEVATNLATISDEAGENLNISDELASEVNKFKYE</sequence>
<dbReference type="GO" id="GO:0007165">
    <property type="term" value="P:signal transduction"/>
    <property type="evidence" value="ECO:0007669"/>
    <property type="project" value="UniProtKB-KW"/>
</dbReference>
<evidence type="ECO:0000256" key="5">
    <source>
        <dbReference type="SAM" id="Phobius"/>
    </source>
</evidence>
<feature type="region of interest" description="Disordered" evidence="4">
    <location>
        <begin position="102"/>
        <end position="201"/>
    </location>
</feature>
<evidence type="ECO:0008006" key="10">
    <source>
        <dbReference type="Google" id="ProtNLM"/>
    </source>
</evidence>
<keyword evidence="5" id="KW-1133">Transmembrane helix</keyword>
<evidence type="ECO:0000259" key="7">
    <source>
        <dbReference type="PROSITE" id="PS50885"/>
    </source>
</evidence>
<reference evidence="8 9" key="1">
    <citation type="submission" date="2017-10" db="EMBL/GenBank/DDBJ databases">
        <title>Resolving the taxonomy of Roseburia spp., Eubacterium rectale and Agathobacter spp. through phylogenomic analysis.</title>
        <authorList>
            <person name="Sheridan P.O."/>
            <person name="Walker A.W."/>
            <person name="Duncan S.H."/>
            <person name="Scott K.P."/>
            <person name="Toole P.W.O."/>
            <person name="Luis P."/>
            <person name="Flint H.J."/>
        </authorList>
    </citation>
    <scope>NUCLEOTIDE SEQUENCE [LARGE SCALE GENOMIC DNA]</scope>
    <source>
        <strain evidence="8 9">JK626</strain>
    </source>
</reference>
<dbReference type="GO" id="GO:0016020">
    <property type="term" value="C:membrane"/>
    <property type="evidence" value="ECO:0007669"/>
    <property type="project" value="InterPro"/>
</dbReference>
<dbReference type="InterPro" id="IPR003660">
    <property type="entry name" value="HAMP_dom"/>
</dbReference>
<dbReference type="PROSITE" id="PS50111">
    <property type="entry name" value="CHEMOTAXIS_TRANSDUC_2"/>
    <property type="match status" value="1"/>
</dbReference>
<dbReference type="Pfam" id="PF00015">
    <property type="entry name" value="MCPsignal"/>
    <property type="match status" value="1"/>
</dbReference>
<keyword evidence="5" id="KW-0472">Membrane</keyword>
<dbReference type="PANTHER" id="PTHR32089">
    <property type="entry name" value="METHYL-ACCEPTING CHEMOTAXIS PROTEIN MCPB"/>
    <property type="match status" value="1"/>
</dbReference>